<keyword evidence="1" id="KW-0472">Membrane</keyword>
<sequence length="123" mass="14012">MTVLERSTPGYIGMRNSCQGGRKIRKRGGRTKLRGVLQASCCLKRSDCCLPPTPVYFLEDSRRFYELLSPVLLLLSLTVLQLLYTGRGIAYYTLTRANSPKRVREWLFLIYQENGLAKYQGTG</sequence>
<keyword evidence="1" id="KW-1133">Transmembrane helix</keyword>
<keyword evidence="3" id="KW-1185">Reference proteome</keyword>
<feature type="transmembrane region" description="Helical" evidence="1">
    <location>
        <begin position="71"/>
        <end position="94"/>
    </location>
</feature>
<dbReference type="EMBL" id="CP092877">
    <property type="protein sequence ID" value="UYV77491.1"/>
    <property type="molecule type" value="Genomic_DNA"/>
</dbReference>
<evidence type="ECO:0000313" key="3">
    <source>
        <dbReference type="Proteomes" id="UP001235939"/>
    </source>
</evidence>
<reference evidence="2 3" key="1">
    <citation type="submission" date="2022-01" db="EMBL/GenBank/DDBJ databases">
        <title>A chromosomal length assembly of Cordylochernes scorpioides.</title>
        <authorList>
            <person name="Zeh D."/>
            <person name="Zeh J."/>
        </authorList>
    </citation>
    <scope>NUCLEOTIDE SEQUENCE [LARGE SCALE GENOMIC DNA]</scope>
    <source>
        <strain evidence="2">IN4F17</strain>
        <tissue evidence="2">Whole Body</tissue>
    </source>
</reference>
<name>A0ABY6LB58_9ARAC</name>
<proteinExistence type="predicted"/>
<dbReference type="Proteomes" id="UP001235939">
    <property type="component" value="Chromosome 15"/>
</dbReference>
<protein>
    <submittedName>
        <fullName evidence="2">Uncharacterized protein</fullName>
    </submittedName>
</protein>
<evidence type="ECO:0000313" key="2">
    <source>
        <dbReference type="EMBL" id="UYV77491.1"/>
    </source>
</evidence>
<gene>
    <name evidence="2" type="ORF">LAZ67_15001249</name>
</gene>
<accession>A0ABY6LB58</accession>
<evidence type="ECO:0000256" key="1">
    <source>
        <dbReference type="SAM" id="Phobius"/>
    </source>
</evidence>
<keyword evidence="1" id="KW-0812">Transmembrane</keyword>
<organism evidence="2 3">
    <name type="scientific">Cordylochernes scorpioides</name>
    <dbReference type="NCBI Taxonomy" id="51811"/>
    <lineage>
        <taxon>Eukaryota</taxon>
        <taxon>Metazoa</taxon>
        <taxon>Ecdysozoa</taxon>
        <taxon>Arthropoda</taxon>
        <taxon>Chelicerata</taxon>
        <taxon>Arachnida</taxon>
        <taxon>Pseudoscorpiones</taxon>
        <taxon>Cheliferoidea</taxon>
        <taxon>Chernetidae</taxon>
        <taxon>Cordylochernes</taxon>
    </lineage>
</organism>